<dbReference type="PROSITE" id="PS51331">
    <property type="entry name" value="THYX"/>
    <property type="match status" value="1"/>
</dbReference>
<dbReference type="InterPro" id="IPR036098">
    <property type="entry name" value="Thymidylate_synthase_ThyX_sf"/>
</dbReference>
<dbReference type="Pfam" id="PF02511">
    <property type="entry name" value="Thy1"/>
    <property type="match status" value="1"/>
</dbReference>
<dbReference type="GO" id="GO:0070402">
    <property type="term" value="F:NADPH binding"/>
    <property type="evidence" value="ECO:0007669"/>
    <property type="project" value="TreeGrafter"/>
</dbReference>
<organism evidence="1 2">
    <name type="scientific">candidate division WS6 bacterium 36_33</name>
    <dbReference type="NCBI Taxonomy" id="1641388"/>
    <lineage>
        <taxon>Bacteria</taxon>
        <taxon>Candidatus Dojkabacteria</taxon>
    </lineage>
</organism>
<dbReference type="AlphaFoldDB" id="A0A124FU37"/>
<dbReference type="Gene3D" id="3.30.1360.170">
    <property type="match status" value="2"/>
</dbReference>
<name>A0A124FU37_9BACT</name>
<evidence type="ECO:0000313" key="2">
    <source>
        <dbReference type="Proteomes" id="UP000053469"/>
    </source>
</evidence>
<dbReference type="Proteomes" id="UP000053469">
    <property type="component" value="Unassembled WGS sequence"/>
</dbReference>
<evidence type="ECO:0000313" key="1">
    <source>
        <dbReference type="EMBL" id="KUK67387.1"/>
    </source>
</evidence>
<proteinExistence type="predicted"/>
<dbReference type="EMBL" id="LGGI01000014">
    <property type="protein sequence ID" value="KUK67387.1"/>
    <property type="molecule type" value="Genomic_DNA"/>
</dbReference>
<dbReference type="GO" id="GO:0006231">
    <property type="term" value="P:dTMP biosynthetic process"/>
    <property type="evidence" value="ECO:0007669"/>
    <property type="project" value="InterPro"/>
</dbReference>
<dbReference type="GO" id="GO:0050797">
    <property type="term" value="F:thymidylate synthase (FAD) activity"/>
    <property type="evidence" value="ECO:0007669"/>
    <property type="project" value="InterPro"/>
</dbReference>
<reference evidence="2" key="1">
    <citation type="journal article" date="2015" name="MBio">
        <title>Genome-Resolved Metagenomic Analysis Reveals Roles for Candidate Phyla and Other Microbial Community Members in Biogeochemical Transformations in Oil Reservoirs.</title>
        <authorList>
            <person name="Hu P."/>
            <person name="Tom L."/>
            <person name="Singh A."/>
            <person name="Thomas B.C."/>
            <person name="Baker B.J."/>
            <person name="Piceno Y.M."/>
            <person name="Andersen G.L."/>
            <person name="Banfield J.F."/>
        </authorList>
    </citation>
    <scope>NUCLEOTIDE SEQUENCE [LARGE SCALE GENOMIC DNA]</scope>
</reference>
<dbReference type="PANTHER" id="PTHR34934">
    <property type="entry name" value="FLAVIN-DEPENDENT THYMIDYLATE SYNTHASE"/>
    <property type="match status" value="1"/>
</dbReference>
<comment type="caution">
    <text evidence="1">The sequence shown here is derived from an EMBL/GenBank/DDBJ whole genome shotgun (WGS) entry which is preliminary data.</text>
</comment>
<accession>A0A124FU37</accession>
<dbReference type="SUPFAM" id="SSF69796">
    <property type="entry name" value="Thymidylate synthase-complementing protein Thy1"/>
    <property type="match status" value="2"/>
</dbReference>
<dbReference type="GO" id="GO:0050660">
    <property type="term" value="F:flavin adenine dinucleotide binding"/>
    <property type="evidence" value="ECO:0007669"/>
    <property type="project" value="InterPro"/>
</dbReference>
<protein>
    <submittedName>
        <fullName evidence="1">Thymidylate synthase complementing protein</fullName>
    </submittedName>
</protein>
<gene>
    <name evidence="1" type="ORF">XD87_0158</name>
</gene>
<dbReference type="InterPro" id="IPR003669">
    <property type="entry name" value="Thymidylate_synthase_ThyX"/>
</dbReference>
<dbReference type="GO" id="GO:0004799">
    <property type="term" value="F:thymidylate synthase activity"/>
    <property type="evidence" value="ECO:0007669"/>
    <property type="project" value="TreeGrafter"/>
</dbReference>
<dbReference type="PANTHER" id="PTHR34934:SF1">
    <property type="entry name" value="FLAVIN-DEPENDENT THYMIDYLATE SYNTHASE"/>
    <property type="match status" value="1"/>
</dbReference>
<sequence length="531" mass="61844">MKLSFRKDLHIATLRSEAQWNKFKVQTLLQNTERKQPSVNAYLGARYSRSADSILDIASEIMRENTDAAERLEKIFAGYGHKSVGDMADLFVCLENVPIYLETKMFYSCPVISGQGRSTRYQNFQDPNFVKIPNEVCKNREVSREYERIILKQMKDYREMLGPTRDALKKHFRINEESKQEISALKARAFDATRYFLPYGLSTSTAYLMSARSWSDAISFMCASDTVVENEVASMLLNLLGESKLEARGYIREADGLIRHTDANCSRKNSTDKILDYMRESFSSEQKSEIPESESYSVKVSYSPDCMESLVSHYEYLINPLGSKKEFEFSEEDQEKFGEIIFELHDHHNQLGNIGQSGAIKIEGFATLGTLKDLNRHRSLERFIPLLHDQVDMDKELGRRSDQCFYLCNYLDIGSLSKVKKEYIKRLSDTYDMIKGWREMAKQHLSKEVCDEFTKYLLPHAHATKYIFYGSFDDLQYLINLRSRNGGHISYRVLVYEWLRNLSYIDPIWRPLLRKIIEPRVDDKHQFVDRS</sequence>